<keyword evidence="1" id="KW-1185">Reference proteome</keyword>
<protein>
    <submittedName>
        <fullName evidence="2">Uncharacterized protein</fullName>
    </submittedName>
</protein>
<sequence length="86" mass="8918">MLAALGALSSNSSLSSAHGKWGYFLAKPEMSEKEGSIPIKLINCIRWMTSSAESVGSLGQGPWAVKQARGAGTIATAAVTVTVFFS</sequence>
<accession>A0A915K5J0</accession>
<dbReference type="AlphaFoldDB" id="A0A915K5J0"/>
<evidence type="ECO:0000313" key="1">
    <source>
        <dbReference type="Proteomes" id="UP000887565"/>
    </source>
</evidence>
<reference evidence="2" key="1">
    <citation type="submission" date="2022-11" db="UniProtKB">
        <authorList>
            <consortium name="WormBaseParasite"/>
        </authorList>
    </citation>
    <scope>IDENTIFICATION</scope>
</reference>
<proteinExistence type="predicted"/>
<evidence type="ECO:0000313" key="2">
    <source>
        <dbReference type="WBParaSite" id="nRc.2.0.1.t33464-RA"/>
    </source>
</evidence>
<dbReference type="WBParaSite" id="nRc.2.0.1.t33464-RA">
    <property type="protein sequence ID" value="nRc.2.0.1.t33464-RA"/>
    <property type="gene ID" value="nRc.2.0.1.g33464"/>
</dbReference>
<dbReference type="Proteomes" id="UP000887565">
    <property type="component" value="Unplaced"/>
</dbReference>
<organism evidence="1 2">
    <name type="scientific">Romanomermis culicivorax</name>
    <name type="common">Nematode worm</name>
    <dbReference type="NCBI Taxonomy" id="13658"/>
    <lineage>
        <taxon>Eukaryota</taxon>
        <taxon>Metazoa</taxon>
        <taxon>Ecdysozoa</taxon>
        <taxon>Nematoda</taxon>
        <taxon>Enoplea</taxon>
        <taxon>Dorylaimia</taxon>
        <taxon>Mermithida</taxon>
        <taxon>Mermithoidea</taxon>
        <taxon>Mermithidae</taxon>
        <taxon>Romanomermis</taxon>
    </lineage>
</organism>
<name>A0A915K5J0_ROMCU</name>